<reference evidence="3" key="1">
    <citation type="submission" date="2016-06" db="UniProtKB">
        <authorList>
            <consortium name="WormBaseParasite"/>
        </authorList>
    </citation>
    <scope>IDENTIFICATION</scope>
</reference>
<dbReference type="OrthoDB" id="410404at2759"/>
<keyword evidence="2" id="KW-1185">Reference proteome</keyword>
<reference evidence="1 2" key="2">
    <citation type="submission" date="2018-11" db="EMBL/GenBank/DDBJ databases">
        <authorList>
            <consortium name="Pathogen Informatics"/>
        </authorList>
    </citation>
    <scope>NUCLEOTIDE SEQUENCE [LARGE SCALE GENOMIC DNA]</scope>
</reference>
<accession>A0A183IZF1</accession>
<dbReference type="EMBL" id="UZAM01012194">
    <property type="protein sequence ID" value="VDP20535.1"/>
    <property type="molecule type" value="Genomic_DNA"/>
</dbReference>
<gene>
    <name evidence="1" type="ORF">SBAD_LOCUS8999</name>
</gene>
<dbReference type="Proteomes" id="UP000270296">
    <property type="component" value="Unassembled WGS sequence"/>
</dbReference>
<name>A0A183IZF1_9BILA</name>
<proteinExistence type="predicted"/>
<protein>
    <submittedName>
        <fullName evidence="3">Pyr_redox_dim domain-containing protein</fullName>
    </submittedName>
</protein>
<organism evidence="3">
    <name type="scientific">Soboliphyme baturini</name>
    <dbReference type="NCBI Taxonomy" id="241478"/>
    <lineage>
        <taxon>Eukaryota</taxon>
        <taxon>Metazoa</taxon>
        <taxon>Ecdysozoa</taxon>
        <taxon>Nematoda</taxon>
        <taxon>Enoplea</taxon>
        <taxon>Dorylaimia</taxon>
        <taxon>Dioctophymatida</taxon>
        <taxon>Dioctophymatoidea</taxon>
        <taxon>Soboliphymatidae</taxon>
        <taxon>Soboliphyme</taxon>
    </lineage>
</organism>
<evidence type="ECO:0000313" key="2">
    <source>
        <dbReference type="Proteomes" id="UP000270296"/>
    </source>
</evidence>
<evidence type="ECO:0000313" key="1">
    <source>
        <dbReference type="EMBL" id="VDP20535.1"/>
    </source>
</evidence>
<dbReference type="AlphaFoldDB" id="A0A183IZF1"/>
<dbReference type="WBParaSite" id="SBAD_0000932501-mRNA-1">
    <property type="protein sequence ID" value="SBAD_0000932501-mRNA-1"/>
    <property type="gene ID" value="SBAD_0000932501"/>
</dbReference>
<evidence type="ECO:0000313" key="3">
    <source>
        <dbReference type="WBParaSite" id="SBAD_0000932501-mRNA-1"/>
    </source>
</evidence>
<sequence>MNEVDRGIPFNTVKWITLVVIKGEAVEQAEKFKYLGVVFTSGGKCEEEIDWRIGAASGALCELARIIAIKQG</sequence>